<dbReference type="PANTHER" id="PTHR11362">
    <property type="entry name" value="PHOSPHATIDYLETHANOLAMINE-BINDING PROTEIN"/>
    <property type="match status" value="1"/>
</dbReference>
<comment type="subcellular location">
    <subcellularLocation>
        <location evidence="1">Mitochondrion</location>
    </subcellularLocation>
</comment>
<dbReference type="PANTHER" id="PTHR11362:SF82">
    <property type="entry name" value="PHOSPHATIDYLETHANOLAMINE-BINDING PROTEIN 4"/>
    <property type="match status" value="1"/>
</dbReference>
<protein>
    <recommendedName>
        <fullName evidence="5">Large ribosomal subunit protein mL38</fullName>
    </recommendedName>
</protein>
<evidence type="ECO:0000256" key="1">
    <source>
        <dbReference type="ARBA" id="ARBA00004173"/>
    </source>
</evidence>
<keyword evidence="2" id="KW-0496">Mitochondrion</keyword>
<dbReference type="FunFam" id="3.90.280.10:FF:000004">
    <property type="entry name" value="Mitochondrial large ribosomal subunit YmL35"/>
    <property type="match status" value="1"/>
</dbReference>
<dbReference type="InterPro" id="IPR035810">
    <property type="entry name" value="PEBP_euk"/>
</dbReference>
<comment type="function">
    <text evidence="3">Component of the mitochondrial ribosome (mitoribosome), a dedicated translation machinery responsible for the synthesis of mitochondrial genome-encoded proteins, including at least some of the essential transmembrane subunits of the mitochondrial respiratory chain. The mitoribosomes are attached to the mitochondrial inner membrane and translation products are cotranslationally integrated into the membrane.</text>
</comment>
<dbReference type="Gene3D" id="1.20.58.1180">
    <property type="match status" value="1"/>
</dbReference>
<dbReference type="AlphaFoldDB" id="A0AA39QRV8"/>
<evidence type="ECO:0000256" key="3">
    <source>
        <dbReference type="ARBA" id="ARBA00037226"/>
    </source>
</evidence>
<dbReference type="CDD" id="cd00866">
    <property type="entry name" value="PEBP_euk"/>
    <property type="match status" value="1"/>
</dbReference>
<dbReference type="Gene3D" id="3.90.280.10">
    <property type="entry name" value="PEBP-like"/>
    <property type="match status" value="1"/>
</dbReference>
<evidence type="ECO:0000256" key="2">
    <source>
        <dbReference type="ARBA" id="ARBA00023128"/>
    </source>
</evidence>
<keyword evidence="7" id="KW-1185">Reference proteome</keyword>
<dbReference type="Pfam" id="PF01161">
    <property type="entry name" value="PBP"/>
    <property type="match status" value="1"/>
</dbReference>
<accession>A0AA39QRV8</accession>
<name>A0AA39QRV8_9LECA</name>
<dbReference type="EMBL" id="JAFEKC020000022">
    <property type="protein sequence ID" value="KAK0508023.1"/>
    <property type="molecule type" value="Genomic_DNA"/>
</dbReference>
<dbReference type="SUPFAM" id="SSF49777">
    <property type="entry name" value="PEBP-like"/>
    <property type="match status" value="1"/>
</dbReference>
<organism evidence="6 7">
    <name type="scientific">Cladonia borealis</name>
    <dbReference type="NCBI Taxonomy" id="184061"/>
    <lineage>
        <taxon>Eukaryota</taxon>
        <taxon>Fungi</taxon>
        <taxon>Dikarya</taxon>
        <taxon>Ascomycota</taxon>
        <taxon>Pezizomycotina</taxon>
        <taxon>Lecanoromycetes</taxon>
        <taxon>OSLEUM clade</taxon>
        <taxon>Lecanoromycetidae</taxon>
        <taxon>Lecanorales</taxon>
        <taxon>Lecanorineae</taxon>
        <taxon>Cladoniaceae</taxon>
        <taxon>Cladonia</taxon>
    </lineage>
</organism>
<gene>
    <name evidence="6" type="ORF">JMJ35_009912</name>
</gene>
<evidence type="ECO:0000313" key="6">
    <source>
        <dbReference type="EMBL" id="KAK0508023.1"/>
    </source>
</evidence>
<evidence type="ECO:0000256" key="4">
    <source>
        <dbReference type="ARBA" id="ARBA00038016"/>
    </source>
</evidence>
<dbReference type="InterPro" id="IPR008914">
    <property type="entry name" value="PEBP"/>
</dbReference>
<evidence type="ECO:0000256" key="5">
    <source>
        <dbReference type="ARBA" id="ARBA00039444"/>
    </source>
</evidence>
<evidence type="ECO:0000313" key="7">
    <source>
        <dbReference type="Proteomes" id="UP001166286"/>
    </source>
</evidence>
<comment type="similarity">
    <text evidence="4">Belongs to the phosphatidylethanolamine-binding protein family. Mitochondrion-specific ribosomal protein mL38 subfamily.</text>
</comment>
<dbReference type="InterPro" id="IPR036610">
    <property type="entry name" value="PEBP-like_sf"/>
</dbReference>
<comment type="caution">
    <text evidence="6">The sequence shown here is derived from an EMBL/GenBank/DDBJ whole genome shotgun (WGS) entry which is preliminary data.</text>
</comment>
<reference evidence="6" key="1">
    <citation type="submission" date="2023-03" db="EMBL/GenBank/DDBJ databases">
        <title>Complete genome of Cladonia borealis.</title>
        <authorList>
            <person name="Park H."/>
        </authorList>
    </citation>
    <scope>NUCLEOTIDE SEQUENCE</scope>
    <source>
        <strain evidence="6">ANT050790</strain>
    </source>
</reference>
<sequence>MALPTYTIRPALRCLRKAYYLGPGPLSSSHRFTTTALRQDEAIAESTIDASTPAPPPAPPSQYLDPEMVSTPRQERKLFKTLGLQPIGSRRRRAALKGSDNVPFEQMPYQCFQEARKVLQEDREIKLGQIAEMRRRIARWQNTPTAECGGEVAKKGKLLRMHRHLEELKVLADINDPMIKKRFEDGMGDMNRPIYRYLADKKWRAYKRRILMQRISQMYVVPDMFQHLDPTAEVSLAFGRRNIQPGEFVDSRISEKPARLKIQPFDKGERLVTVAVMDADVPDEERDAFTSRCHFLAVNIPVSPTSTSVPFSKLSKESHIVLPWLPPYAQKGAPYHRLGVFVLQQPGEGDQAKMDVVGLQESMARKRDRFRVRGFAQNHALHPIGVHLFRSKWDEGTDAVVTRAGIEGFNIEYARKKPEKLPYKKKDGERYR</sequence>
<proteinExistence type="inferred from homology"/>
<dbReference type="GO" id="GO:0005739">
    <property type="term" value="C:mitochondrion"/>
    <property type="evidence" value="ECO:0007669"/>
    <property type="project" value="UniProtKB-SubCell"/>
</dbReference>
<dbReference type="FunFam" id="1.20.58.1180:FF:000001">
    <property type="entry name" value="Mitochondrial large ribosomal subunit YmL35"/>
    <property type="match status" value="1"/>
</dbReference>
<dbReference type="Proteomes" id="UP001166286">
    <property type="component" value="Unassembled WGS sequence"/>
</dbReference>